<gene>
    <name evidence="4" type="ORF">CHIRRI_LOCUS7547</name>
</gene>
<sequence>MEFFEIENLNSIRKITINNPRKKNAMDRKAYLALATLLNKAATDETVKCVVLTGKGDFYSSGNDLTQDFGDFSNDSGTSGNDPLHLLIESFIKFPKLLVCLVNGPCIGIAATSAALADIIYCSENAYFYTPFTALGLCAEGCSSYLFPSIMGSSKASELLMLNHKLSAREAYEFQLVAHVYKNESEVWAKLKQIDKLPIGSIISNKKLIRRPMIEKLIKVNDEELKELQTRFESEEAIQAILNFQSAKKSKL</sequence>
<dbReference type="Pfam" id="PF00378">
    <property type="entry name" value="ECH_1"/>
    <property type="match status" value="1"/>
</dbReference>
<dbReference type="GO" id="GO:0004165">
    <property type="term" value="F:delta(3)-delta(2)-enoyl-CoA isomerase activity"/>
    <property type="evidence" value="ECO:0007669"/>
    <property type="project" value="UniProtKB-ARBA"/>
</dbReference>
<evidence type="ECO:0000256" key="1">
    <source>
        <dbReference type="ARBA" id="ARBA00004275"/>
    </source>
</evidence>
<organism evidence="4 5">
    <name type="scientific">Chironomus riparius</name>
    <dbReference type="NCBI Taxonomy" id="315576"/>
    <lineage>
        <taxon>Eukaryota</taxon>
        <taxon>Metazoa</taxon>
        <taxon>Ecdysozoa</taxon>
        <taxon>Arthropoda</taxon>
        <taxon>Hexapoda</taxon>
        <taxon>Insecta</taxon>
        <taxon>Pterygota</taxon>
        <taxon>Neoptera</taxon>
        <taxon>Endopterygota</taxon>
        <taxon>Diptera</taxon>
        <taxon>Nematocera</taxon>
        <taxon>Chironomoidea</taxon>
        <taxon>Chironomidae</taxon>
        <taxon>Chironominae</taxon>
        <taxon>Chironomus</taxon>
    </lineage>
</organism>
<reference evidence="4" key="1">
    <citation type="submission" date="2022-01" db="EMBL/GenBank/DDBJ databases">
        <authorList>
            <person name="King R."/>
        </authorList>
    </citation>
    <scope>NUCLEOTIDE SEQUENCE</scope>
</reference>
<dbReference type="SUPFAM" id="SSF52096">
    <property type="entry name" value="ClpP/crotonase"/>
    <property type="match status" value="1"/>
</dbReference>
<evidence type="ECO:0000313" key="5">
    <source>
        <dbReference type="Proteomes" id="UP001153620"/>
    </source>
</evidence>
<name>A0A9N9RWJ9_9DIPT</name>
<dbReference type="PANTHER" id="PTHR43684">
    <property type="match status" value="1"/>
</dbReference>
<dbReference type="InterPro" id="IPR001753">
    <property type="entry name" value="Enoyl-CoA_hydra/iso"/>
</dbReference>
<comment type="subcellular location">
    <subcellularLocation>
        <location evidence="1">Peroxisome</location>
    </subcellularLocation>
</comment>
<keyword evidence="5" id="KW-1185">Reference proteome</keyword>
<protein>
    <submittedName>
        <fullName evidence="4">Uncharacterized protein</fullName>
    </submittedName>
</protein>
<evidence type="ECO:0000313" key="4">
    <source>
        <dbReference type="EMBL" id="CAG9804665.1"/>
    </source>
</evidence>
<dbReference type="Proteomes" id="UP001153620">
    <property type="component" value="Chromosome 2"/>
</dbReference>
<dbReference type="EMBL" id="OU895878">
    <property type="protein sequence ID" value="CAG9804665.1"/>
    <property type="molecule type" value="Genomic_DNA"/>
</dbReference>
<evidence type="ECO:0000256" key="2">
    <source>
        <dbReference type="ARBA" id="ARBA00023140"/>
    </source>
</evidence>
<dbReference type="InterPro" id="IPR014748">
    <property type="entry name" value="Enoyl-CoA_hydra_C"/>
</dbReference>
<proteinExistence type="predicted"/>
<accession>A0A9N9RWJ9</accession>
<dbReference type="AlphaFoldDB" id="A0A9N9RWJ9"/>
<dbReference type="OrthoDB" id="409763at2759"/>
<dbReference type="Gene3D" id="3.90.226.10">
    <property type="entry name" value="2-enoyl-CoA Hydratase, Chain A, domain 1"/>
    <property type="match status" value="1"/>
</dbReference>
<dbReference type="InterPro" id="IPR029045">
    <property type="entry name" value="ClpP/crotonase-like_dom_sf"/>
</dbReference>
<dbReference type="PANTHER" id="PTHR43684:SF1">
    <property type="entry name" value="ENOYL-COA DELTA ISOMERASE 2"/>
    <property type="match status" value="1"/>
</dbReference>
<dbReference type="GO" id="GO:0005777">
    <property type="term" value="C:peroxisome"/>
    <property type="evidence" value="ECO:0007669"/>
    <property type="project" value="UniProtKB-SubCell"/>
</dbReference>
<reference evidence="4" key="2">
    <citation type="submission" date="2022-10" db="EMBL/GenBank/DDBJ databases">
        <authorList>
            <consortium name="ENA_rothamsted_submissions"/>
            <consortium name="culmorum"/>
            <person name="King R."/>
        </authorList>
    </citation>
    <scope>NUCLEOTIDE SEQUENCE</scope>
</reference>
<dbReference type="InterPro" id="IPR051053">
    <property type="entry name" value="ECH/Chromodomain_protein"/>
</dbReference>
<keyword evidence="2" id="KW-0576">Peroxisome</keyword>
<evidence type="ECO:0000256" key="3">
    <source>
        <dbReference type="ARBA" id="ARBA00023235"/>
    </source>
</evidence>
<dbReference type="CDD" id="cd06558">
    <property type="entry name" value="crotonase-like"/>
    <property type="match status" value="1"/>
</dbReference>
<keyword evidence="3" id="KW-0413">Isomerase</keyword>
<dbReference type="Gene3D" id="1.10.12.10">
    <property type="entry name" value="Lyase 2-enoyl-coa Hydratase, Chain A, domain 2"/>
    <property type="match status" value="1"/>
</dbReference>